<feature type="compositionally biased region" description="Low complexity" evidence="1">
    <location>
        <begin position="123"/>
        <end position="137"/>
    </location>
</feature>
<feature type="region of interest" description="Disordered" evidence="1">
    <location>
        <begin position="104"/>
        <end position="148"/>
    </location>
</feature>
<dbReference type="EMBL" id="WBKA01000001">
    <property type="protein sequence ID" value="KAB1633598.1"/>
    <property type="molecule type" value="Genomic_DNA"/>
</dbReference>
<dbReference type="Pfam" id="PF25591">
    <property type="entry name" value="LRV_2"/>
    <property type="match status" value="1"/>
</dbReference>
<evidence type="ECO:0000256" key="1">
    <source>
        <dbReference type="SAM" id="MobiDB-lite"/>
    </source>
</evidence>
<gene>
    <name evidence="4" type="ORF">F8O02_01330</name>
</gene>
<feature type="transmembrane region" description="Helical" evidence="2">
    <location>
        <begin position="173"/>
        <end position="196"/>
    </location>
</feature>
<evidence type="ECO:0000256" key="2">
    <source>
        <dbReference type="SAM" id="Phobius"/>
    </source>
</evidence>
<proteinExistence type="predicted"/>
<dbReference type="InterPro" id="IPR057893">
    <property type="entry name" value="LRV_2"/>
</dbReference>
<dbReference type="InterPro" id="IPR011047">
    <property type="entry name" value="Quinoprotein_ADH-like_sf"/>
</dbReference>
<reference evidence="4 5" key="1">
    <citation type="submission" date="2019-09" db="EMBL/GenBank/DDBJ databases">
        <title>Phylogeny of genus Pseudoclavibacter and closely related genus.</title>
        <authorList>
            <person name="Li Y."/>
        </authorList>
    </citation>
    <scope>NUCLEOTIDE SEQUENCE [LARGE SCALE GENOMIC DNA]</scope>
    <source>
        <strain evidence="4 5">JCM 16921</strain>
    </source>
</reference>
<feature type="region of interest" description="Disordered" evidence="1">
    <location>
        <begin position="820"/>
        <end position="841"/>
    </location>
</feature>
<dbReference type="RefSeq" id="WP_158035376.1">
    <property type="nucleotide sequence ID" value="NZ_BAAAZV010000006.1"/>
</dbReference>
<comment type="caution">
    <text evidence="4">The sequence shown here is derived from an EMBL/GenBank/DDBJ whole genome shotgun (WGS) entry which is preliminary data.</text>
</comment>
<feature type="domain" description="Leucine rich repeat variant" evidence="3">
    <location>
        <begin position="8"/>
        <end position="55"/>
    </location>
</feature>
<dbReference type="OrthoDB" id="256225at2"/>
<protein>
    <recommendedName>
        <fullName evidence="3">Leucine rich repeat variant domain-containing protein</fullName>
    </recommendedName>
</protein>
<feature type="compositionally biased region" description="Low complexity" evidence="1">
    <location>
        <begin position="827"/>
        <end position="838"/>
    </location>
</feature>
<accession>A0A7C8FVG7</accession>
<keyword evidence="2" id="KW-1133">Transmembrane helix</keyword>
<keyword evidence="5" id="KW-1185">Reference proteome</keyword>
<dbReference type="SUPFAM" id="SSF50998">
    <property type="entry name" value="Quinoprotein alcohol dehydrogenase-like"/>
    <property type="match status" value="1"/>
</dbReference>
<evidence type="ECO:0000259" key="3">
    <source>
        <dbReference type="Pfam" id="PF25591"/>
    </source>
</evidence>
<keyword evidence="2" id="KW-0812">Transmembrane</keyword>
<dbReference type="Proteomes" id="UP000481339">
    <property type="component" value="Unassembled WGS sequence"/>
</dbReference>
<name>A0A7C8FVG7_9MICO</name>
<dbReference type="AlphaFoldDB" id="A0A7C8FVG7"/>
<keyword evidence="2" id="KW-0472">Membrane</keyword>
<evidence type="ECO:0000313" key="5">
    <source>
        <dbReference type="Proteomes" id="UP000481339"/>
    </source>
</evidence>
<evidence type="ECO:0000313" key="4">
    <source>
        <dbReference type="EMBL" id="KAB1633598.1"/>
    </source>
</evidence>
<organism evidence="4 5">
    <name type="scientific">Pseudoclavibacter caeni</name>
    <dbReference type="NCBI Taxonomy" id="908846"/>
    <lineage>
        <taxon>Bacteria</taxon>
        <taxon>Bacillati</taxon>
        <taxon>Actinomycetota</taxon>
        <taxon>Actinomycetes</taxon>
        <taxon>Micrococcales</taxon>
        <taxon>Microbacteriaceae</taxon>
        <taxon>Pseudoclavibacter</taxon>
    </lineage>
</organism>
<sequence>MNSDELQQLRAYAGHPGADRDVLARIAVDHPDVRKDILANPGVDEPLKEWIRQLPAAPTSTGGPSVGTTAAGITGGISAGEVSTAGAGGVSGVPEVIPQPSWGTQLSWDGFAASAPPQPGAPQPGLAQQTPGAWGAPTTPPGWNGGVPDTPTTMPMGVAGVARDGWFHAHRGLLIGAGAAATAVVTGVALVLTGVIPLSGRNRAATSAIAQDATKAIGALPMAEDPYTTEPQQRWTVNVADLPDIDAAGFVPGTIDDPLLPNAMAMGVGDDVVLLDYTTSLDDNDEDDRSATHGVVALDRATGDYRWSHQWPTDGASALGGCGLTQVGEVFGCVTGDSLVLLDAETGEVRSQQSAGDVLGQDGASLLLEGVHVDASRDAIVVTGQGSDGSSGYLLAEVHADGSIAWQAERPGQPGDQGADDAAVTVDQAGDSLLVELGEDFGVFSLGSGELRAAGTGQVWLTGEDALGYTGTTSPLTVNALSNVQSSADADGASAPFAPSQRLGLRLSQDQALTLRATDTATGETRWSRQGTHAVVPTGLDQVVPVWDPDNGGTLTGVSATDGSDLWQLHPGSGASPLITGGAVLATGGAASVTMLGTDGGGRAASTTTSEQAGVPACSDGRVLLSWSRWQDGWISVCSDDSGKDQVVQLQLPDGTTHTGDQISVNDGWTRFCGALDDGDVCTDWRDSTVTWQPREDDGTVWATSAGWFSGNGRSGFGDSAQAPETVPSCPVGASPLGWGVEGDDWVLVCGDRDGTPTMLRLQGFGGDDRTAADVHASDDENGHGVCGAVDGASVCFFANPGSVVVDGASERVQTGLTSAWQRGQDDASASSGAFGAQRPSGSAQSQVQYIVDVLERSKAARTTLQPAVDVFSSCRTGQFSQARATLRTVTQNRQDLLAAISSAPVDRIEDGDRMMVQLRTALQASLDADKAYEQWADAIISSGCGAGSASFDAGNEHSVDATTAKQVFTGTWNTSIATRYGVATFGPNDI</sequence>